<dbReference type="PANTHER" id="PTHR32305:SF15">
    <property type="entry name" value="PROTEIN RHSA-RELATED"/>
    <property type="match status" value="1"/>
</dbReference>
<dbReference type="KEGG" id="aab:A4R43_03495"/>
<dbReference type="InterPro" id="IPR022385">
    <property type="entry name" value="Rhs_assc_core"/>
</dbReference>
<feature type="compositionally biased region" description="Pro residues" evidence="2">
    <location>
        <begin position="289"/>
        <end position="328"/>
    </location>
</feature>
<accession>A0A344L0X2</accession>
<feature type="region of interest" description="Disordered" evidence="2">
    <location>
        <begin position="1320"/>
        <end position="1359"/>
    </location>
</feature>
<gene>
    <name evidence="5" type="ORF">A4R43_03495</name>
</gene>
<dbReference type="Proteomes" id="UP000250434">
    <property type="component" value="Chromosome"/>
</dbReference>
<dbReference type="Pfam" id="PF20148">
    <property type="entry name" value="DUF6531"/>
    <property type="match status" value="1"/>
</dbReference>
<dbReference type="InterPro" id="IPR038332">
    <property type="entry name" value="PPE_sf"/>
</dbReference>
<evidence type="ECO:0000313" key="5">
    <source>
        <dbReference type="EMBL" id="AXB41696.1"/>
    </source>
</evidence>
<organism evidence="5 6">
    <name type="scientific">Amycolatopsis albispora</name>
    <dbReference type="NCBI Taxonomy" id="1804986"/>
    <lineage>
        <taxon>Bacteria</taxon>
        <taxon>Bacillati</taxon>
        <taxon>Actinomycetota</taxon>
        <taxon>Actinomycetes</taxon>
        <taxon>Pseudonocardiales</taxon>
        <taxon>Pseudonocardiaceae</taxon>
        <taxon>Amycolatopsis</taxon>
    </lineage>
</organism>
<dbReference type="SUPFAM" id="SSF52309">
    <property type="entry name" value="N-(deoxy)ribosyltransferase-like"/>
    <property type="match status" value="1"/>
</dbReference>
<keyword evidence="1" id="KW-0677">Repeat</keyword>
<dbReference type="NCBIfam" id="TIGR01643">
    <property type="entry name" value="YD_repeat_2x"/>
    <property type="match status" value="8"/>
</dbReference>
<dbReference type="InterPro" id="IPR045351">
    <property type="entry name" value="DUF6531"/>
</dbReference>
<dbReference type="RefSeq" id="WP_113690967.1">
    <property type="nucleotide sequence ID" value="NZ_CP015163.1"/>
</dbReference>
<evidence type="ECO:0000259" key="3">
    <source>
        <dbReference type="Pfam" id="PF20148"/>
    </source>
</evidence>
<dbReference type="InterPro" id="IPR006530">
    <property type="entry name" value="YD"/>
</dbReference>
<sequence>MANPLIAEVQDSTTAISGVPILESIDETSKAIQSGDWAAGVLGAAGAALDALGMAMDPFGSILAAGVGWLMEHVGPLSDALDALTGNPDEIKAHSETWKNVGTELSSISADLAKMIEEDTASWIGPAGDAYRTRGADTATLISGAQSAAEGASSGIGTAGEVVGAVRSLVRDIIAELVGHLISWALQVLFTLGIGLAWVVPQVVAAVAKTAAKIADITKKLVDAIRKLSPLLKKLTDSFGEASQALKNIKGGKVDKPETVRSGGGDSNGGGGGNNGGGGGTTASSAKPDPTPPPSNTPPPPPTSKSPDPEPSPAPTPSPTPSPPPPTTRSPGGGGQPGGSRDRSVEADNRNCKSDPVDIATGSVVMTQADLTIAGSPDLVLERTHVSSYRDGRWFGPSWASTVDQRVEVGADRISYYSADGMILVYPLPAAGEPVLPAEGPRWPLHRTGDGFHLDDRTARRTLVFTTAPGQSAGVLPLTAVEYENAPRVTIEYAATGAPSVLRRADGHEVRFTSSRGRIVGMEAVGAGTVVPVVKFGYDNAGHLAQVINSSGRPMTFDYDPAGRLSGWQDRTGTWYRYVYDRSGRCVQTVGADGFYDGRFSYDTENRVTRYTDALGHHSEYRFNAAGQLVEETDPLGNTRRFTWDAYDRMLSRTDELGRITRYTYTDDGELAEITRPDGSVVRVSAAADGAVSLEADGSRREYAASEAPDLFTAPAGIAQPFRADGLSSPLDEAAVHPAVGGDPAERDLFGRPRVTRTASGAAVRLGWTVEGNRSVRTGPLGRHETWHFDAEGNAIEHRGAAGQVTRRSYGPFGLPVAEIDPSGGRTTYAYDGELRLTAVTNPAGRTWRYTYDPAGRLVAEEDFDGRRLSYAYDAAGQLVRMTNALGEVTEYRYDQLGNVVERRTATGTTTYAYDALGQLERATNQDSVLTIVRDEHGRVIAESVNGLGVSWDYDENAVHRRTPSGADSSWFFEGGLPVLLQTAGRELRFGYDTAGREIERRLDGVPVLHQSFDEQDQLAEQVLSAGGQVVKRRRYHYRADGQVVGIDDSATGTQRFRLDAAGRVTEASAPAGVERYAYDACGNLTSATTPWSDYTSDGQGRVVSRHTAGSVWRFSWDPLDRMTGLTAPDGTRWTYLYDPLGRRFAKQRWVAGDGGVPVMADEIRFVWSGPELVEQLTQRHDGSKAVLTWERNPLDGRAVAQAEYAWPAHETRFYPIVTNAIGTPTELLSDNGVAWEARTSVWGIAQPSVSAASTPLRFPGQYHDDESGLHYNVYRYYDPTAARYLSQDPLGLRPAPNPVAYVASPLLAADPLGLAGTGKCGGSSGAPNRDGTGNDAGHIDQPQPKPDGKPGDGKGIDLRNLSEEDYYKLSPQLKDLLNTDPNGAWFWSGGRHDKDGNWNSVMDTANDTARRNDGTTLEAKLDSNKITMPNWKDEGEFNKPIWDDASAAFARNAKGDVHAILVQPGKDGPIPENPTDGIARRTDNVFDMTEFPILRHNPNVDRIFVHDVVFDQNTKQFVPLGTNDLLWENPNRPKPKL</sequence>
<feature type="domain" description="Teneurin-like YD-shell" evidence="4">
    <location>
        <begin position="1013"/>
        <end position="1289"/>
    </location>
</feature>
<reference evidence="5 6" key="1">
    <citation type="submission" date="2016-04" db="EMBL/GenBank/DDBJ databases">
        <title>Complete genome sequence and analysis of deep-sea sediment isolate, Amycolatopsis sp. WP1.</title>
        <authorList>
            <person name="Wang H."/>
            <person name="Chen S."/>
            <person name="Wu Q."/>
        </authorList>
    </citation>
    <scope>NUCLEOTIDE SEQUENCE [LARGE SCALE GENOMIC DNA]</scope>
    <source>
        <strain evidence="5 6">WP1</strain>
    </source>
</reference>
<feature type="domain" description="Teneurin-like YD-shell" evidence="4">
    <location>
        <begin position="826"/>
        <end position="946"/>
    </location>
</feature>
<dbReference type="Pfam" id="PF25023">
    <property type="entry name" value="TEN_YD-shell"/>
    <property type="match status" value="3"/>
</dbReference>
<dbReference type="Gene3D" id="2.180.10.10">
    <property type="entry name" value="RHS repeat-associated core"/>
    <property type="match status" value="2"/>
</dbReference>
<feature type="domain" description="Teneurin-like YD-shell" evidence="4">
    <location>
        <begin position="518"/>
        <end position="675"/>
    </location>
</feature>
<dbReference type="Pfam" id="PF05593">
    <property type="entry name" value="RHS_repeat"/>
    <property type="match status" value="1"/>
</dbReference>
<dbReference type="Gene3D" id="1.20.1260.20">
    <property type="entry name" value="PPE superfamily"/>
    <property type="match status" value="1"/>
</dbReference>
<evidence type="ECO:0000259" key="4">
    <source>
        <dbReference type="Pfam" id="PF25023"/>
    </source>
</evidence>
<feature type="domain" description="DUF6531" evidence="3">
    <location>
        <begin position="355"/>
        <end position="426"/>
    </location>
</feature>
<feature type="compositionally biased region" description="Gly residues" evidence="2">
    <location>
        <begin position="262"/>
        <end position="281"/>
    </location>
</feature>
<dbReference type="EMBL" id="CP015163">
    <property type="protein sequence ID" value="AXB41696.1"/>
    <property type="molecule type" value="Genomic_DNA"/>
</dbReference>
<evidence type="ECO:0000256" key="1">
    <source>
        <dbReference type="ARBA" id="ARBA00022737"/>
    </source>
</evidence>
<dbReference type="InterPro" id="IPR031325">
    <property type="entry name" value="RHS_repeat"/>
</dbReference>
<dbReference type="InterPro" id="IPR056823">
    <property type="entry name" value="TEN-like_YD-shell"/>
</dbReference>
<name>A0A344L0X2_9PSEU</name>
<feature type="compositionally biased region" description="Basic and acidic residues" evidence="2">
    <location>
        <begin position="340"/>
        <end position="356"/>
    </location>
</feature>
<evidence type="ECO:0008006" key="7">
    <source>
        <dbReference type="Google" id="ProtNLM"/>
    </source>
</evidence>
<protein>
    <recommendedName>
        <fullName evidence="7">Type IV secretion protein Rhs</fullName>
    </recommendedName>
</protein>
<feature type="region of interest" description="Disordered" evidence="2">
    <location>
        <begin position="250"/>
        <end position="357"/>
    </location>
</feature>
<dbReference type="NCBIfam" id="TIGR03696">
    <property type="entry name" value="Rhs_assc_core"/>
    <property type="match status" value="1"/>
</dbReference>
<dbReference type="OrthoDB" id="4981820at2"/>
<dbReference type="PANTHER" id="PTHR32305">
    <property type="match status" value="1"/>
</dbReference>
<evidence type="ECO:0000256" key="2">
    <source>
        <dbReference type="SAM" id="MobiDB-lite"/>
    </source>
</evidence>
<dbReference type="PRINTS" id="PR00394">
    <property type="entry name" value="RHSPROTEIN"/>
</dbReference>
<evidence type="ECO:0000313" key="6">
    <source>
        <dbReference type="Proteomes" id="UP000250434"/>
    </source>
</evidence>
<dbReference type="SUPFAM" id="SSF69304">
    <property type="entry name" value="Tricorn protease N-terminal domain"/>
    <property type="match status" value="2"/>
</dbReference>
<proteinExistence type="predicted"/>
<keyword evidence="6" id="KW-1185">Reference proteome</keyword>
<feature type="compositionally biased region" description="Basic and acidic residues" evidence="2">
    <location>
        <begin position="1347"/>
        <end position="1359"/>
    </location>
</feature>
<dbReference type="InterPro" id="IPR050708">
    <property type="entry name" value="T6SS_VgrG/RHS"/>
</dbReference>